<dbReference type="InterPro" id="IPR029063">
    <property type="entry name" value="SAM-dependent_MTases_sf"/>
</dbReference>
<proteinExistence type="predicted"/>
<dbReference type="Proteomes" id="UP000177006">
    <property type="component" value="Unassembled WGS sequence"/>
</dbReference>
<dbReference type="STRING" id="1797457.A2160_02615"/>
<dbReference type="Gene3D" id="3.40.50.150">
    <property type="entry name" value="Vaccinia Virus protein VP39"/>
    <property type="match status" value="1"/>
</dbReference>
<dbReference type="AlphaFoldDB" id="A0A1F5E7K1"/>
<name>A0A1F5E7K1_9BACT</name>
<evidence type="ECO:0000259" key="1">
    <source>
        <dbReference type="Pfam" id="PF08241"/>
    </source>
</evidence>
<comment type="caution">
    <text evidence="2">The sequence shown here is derived from an EMBL/GenBank/DDBJ whole genome shotgun (WGS) entry which is preliminary data.</text>
</comment>
<dbReference type="EMBL" id="MEZK01000010">
    <property type="protein sequence ID" value="OGD63353.1"/>
    <property type="molecule type" value="Genomic_DNA"/>
</dbReference>
<accession>A0A1F5E7K1</accession>
<sequence length="248" mass="28416">MYSNKRLVKIYEQMVAMGNYYGSGRPVYVSPQLIVKDICSKVSLKKGDLVLDVGCGTGLLTIPLTQKCKSVYALDAGEKVLVKAKENARKNKVINISFYHGWATDLPFADHFFDQVIMYGVLHYLESQRQVKKCIRELIRVCKPSGYIFIGDIPETTARKDFESRKKTAKELRIIEDFERNRTKYDKLKQKSVSLKIESNNLLIDGNRLVKLAEKEGRLAQLCKQDIRLTFSLSRRDLVIFPKNGKNV</sequence>
<organism evidence="2 3">
    <name type="scientific">Candidatus Beckwithbacteria bacterium RBG_13_42_9</name>
    <dbReference type="NCBI Taxonomy" id="1797457"/>
    <lineage>
        <taxon>Bacteria</taxon>
        <taxon>Candidatus Beckwithiibacteriota</taxon>
    </lineage>
</organism>
<protein>
    <recommendedName>
        <fullName evidence="1">Methyltransferase type 11 domain-containing protein</fullName>
    </recommendedName>
</protein>
<dbReference type="PANTHER" id="PTHR43591">
    <property type="entry name" value="METHYLTRANSFERASE"/>
    <property type="match status" value="1"/>
</dbReference>
<evidence type="ECO:0000313" key="2">
    <source>
        <dbReference type="EMBL" id="OGD63353.1"/>
    </source>
</evidence>
<feature type="domain" description="Methyltransferase type 11" evidence="1">
    <location>
        <begin position="51"/>
        <end position="150"/>
    </location>
</feature>
<dbReference type="InterPro" id="IPR013216">
    <property type="entry name" value="Methyltransf_11"/>
</dbReference>
<gene>
    <name evidence="2" type="ORF">A2160_02615</name>
</gene>
<dbReference type="CDD" id="cd02440">
    <property type="entry name" value="AdoMet_MTases"/>
    <property type="match status" value="1"/>
</dbReference>
<dbReference type="Pfam" id="PF08241">
    <property type="entry name" value="Methyltransf_11"/>
    <property type="match status" value="1"/>
</dbReference>
<dbReference type="SUPFAM" id="SSF53335">
    <property type="entry name" value="S-adenosyl-L-methionine-dependent methyltransferases"/>
    <property type="match status" value="1"/>
</dbReference>
<dbReference type="GO" id="GO:0008757">
    <property type="term" value="F:S-adenosylmethionine-dependent methyltransferase activity"/>
    <property type="evidence" value="ECO:0007669"/>
    <property type="project" value="InterPro"/>
</dbReference>
<evidence type="ECO:0000313" key="3">
    <source>
        <dbReference type="Proteomes" id="UP000177006"/>
    </source>
</evidence>
<reference evidence="2 3" key="1">
    <citation type="journal article" date="2016" name="Nat. Commun.">
        <title>Thousands of microbial genomes shed light on interconnected biogeochemical processes in an aquifer system.</title>
        <authorList>
            <person name="Anantharaman K."/>
            <person name="Brown C.T."/>
            <person name="Hug L.A."/>
            <person name="Sharon I."/>
            <person name="Castelle C.J."/>
            <person name="Probst A.J."/>
            <person name="Thomas B.C."/>
            <person name="Singh A."/>
            <person name="Wilkins M.J."/>
            <person name="Karaoz U."/>
            <person name="Brodie E.L."/>
            <person name="Williams K.H."/>
            <person name="Hubbard S.S."/>
            <person name="Banfield J.F."/>
        </authorList>
    </citation>
    <scope>NUCLEOTIDE SEQUENCE [LARGE SCALE GENOMIC DNA]</scope>
</reference>